<feature type="domain" description="OmpR/PhoB-type" evidence="5">
    <location>
        <begin position="9"/>
        <end position="108"/>
    </location>
</feature>
<feature type="transmembrane region" description="Helical" evidence="4">
    <location>
        <begin position="154"/>
        <end position="177"/>
    </location>
</feature>
<dbReference type="PANTHER" id="PTHR36842:SF1">
    <property type="entry name" value="PROTEIN TOLB"/>
    <property type="match status" value="1"/>
</dbReference>
<protein>
    <submittedName>
        <fullName evidence="6">Winged helix-turn-helix domain-containing protein</fullName>
    </submittedName>
</protein>
<comment type="similarity">
    <text evidence="1">Belongs to the TolB family.</text>
</comment>
<evidence type="ECO:0000256" key="4">
    <source>
        <dbReference type="SAM" id="Phobius"/>
    </source>
</evidence>
<evidence type="ECO:0000313" key="7">
    <source>
        <dbReference type="Proteomes" id="UP001520878"/>
    </source>
</evidence>
<evidence type="ECO:0000313" key="6">
    <source>
        <dbReference type="EMBL" id="MCC2616150.1"/>
    </source>
</evidence>
<dbReference type="PANTHER" id="PTHR36842">
    <property type="entry name" value="PROTEIN TOLB HOMOLOG"/>
    <property type="match status" value="1"/>
</dbReference>
<keyword evidence="2 3" id="KW-0238">DNA-binding</keyword>
<keyword evidence="7" id="KW-1185">Reference proteome</keyword>
<dbReference type="SUPFAM" id="SSF46894">
    <property type="entry name" value="C-terminal effector domain of the bipartite response regulators"/>
    <property type="match status" value="1"/>
</dbReference>
<dbReference type="Gene3D" id="2.120.10.30">
    <property type="entry name" value="TolB, C-terminal domain"/>
    <property type="match status" value="2"/>
</dbReference>
<feature type="DNA-binding region" description="OmpR/PhoB-type" evidence="3">
    <location>
        <begin position="9"/>
        <end position="108"/>
    </location>
</feature>
<evidence type="ECO:0000256" key="1">
    <source>
        <dbReference type="ARBA" id="ARBA00009820"/>
    </source>
</evidence>
<dbReference type="Gene3D" id="1.10.10.10">
    <property type="entry name" value="Winged helix-like DNA-binding domain superfamily/Winged helix DNA-binding domain"/>
    <property type="match status" value="1"/>
</dbReference>
<name>A0ABS8G6I6_9ALTE</name>
<dbReference type="Pfam" id="PF00486">
    <property type="entry name" value="Trans_reg_C"/>
    <property type="match status" value="1"/>
</dbReference>
<reference evidence="6 7" key="1">
    <citation type="submission" date="2021-10" db="EMBL/GenBank/DDBJ databases">
        <title>Draft genome of Aestuariibacter halophilus JC2043.</title>
        <authorList>
            <person name="Emsley S.A."/>
            <person name="Pfannmuller K.M."/>
            <person name="Ushijima B."/>
            <person name="Saw J.H."/>
            <person name="Videau P."/>
        </authorList>
    </citation>
    <scope>NUCLEOTIDE SEQUENCE [LARGE SCALE GENOMIC DNA]</scope>
    <source>
        <strain evidence="6 7">JC2043</strain>
    </source>
</reference>
<keyword evidence="4" id="KW-0812">Transmembrane</keyword>
<dbReference type="Proteomes" id="UP001520878">
    <property type="component" value="Unassembled WGS sequence"/>
</dbReference>
<evidence type="ECO:0000256" key="3">
    <source>
        <dbReference type="PROSITE-ProRule" id="PRU01091"/>
    </source>
</evidence>
<evidence type="ECO:0000256" key="2">
    <source>
        <dbReference type="ARBA" id="ARBA00023125"/>
    </source>
</evidence>
<sequence>MPDSTSNKRPAMQVGDYFIYPELSVLQTESGDVIEMECMAIDVLSYMASRCGEVISIDELMEQVWTGKIVTHSTVRRIISLIRKAFNDDVKSPNYIQNIPKRGYVLIAQVTHLTETNSRAKTNKVDIPTLHKHPSSVSPPPVEGERPRWRQQHLAFVITLVAIACLALLLFTTPVQWQTERDVTPVISVKGAEKDVDYSETLGKMLYAHKGEGDPYWQLFSFDNANNLSRQLTTGPYDSTRPQFSPDGSKIAFLRAQTSQFSIIVASLSAEGELTEMDAVYDSPLPIGNIIWNEYGDSLIFTATDERYMYSVFSLNLKDGSVNRLTLPATNSGGDYLVALSTDKQYLAVARLAGNETEIIGYRLEGFSPAFFKKVNAIVKSLSWHQQGLLYLKGNTIFSIAEEYDWEERVWHEGNNLISQFRAVGGRVFAIQGDLSNSEIRQFTNPYMQQDLNSDDLTISSPQRDFSGAYSHTSERIYFLSHRSGLRQIWQWDAQTGYQQLTDLSNYQQIDNLQAAYHGEYLTGTIGRQLFILDVQDRKLDYLSPDNHYVSRPVWSLDGQYIYYINQYLGEHELWRVNTQTGQVTRLDKNMTSILPYKGDDVFIGHDNQAAFIYTLSSGERDMIDHNIPLQMNVSWQRVNQHLYWTQRSASGTDLMRLDLATLDIEQQQAPVSGLNHRFSIKPDESHILFNVSSAPQTNVVELH</sequence>
<dbReference type="InterPro" id="IPR016032">
    <property type="entry name" value="Sig_transdc_resp-reg_C-effctor"/>
</dbReference>
<keyword evidence="4" id="KW-1133">Transmembrane helix</keyword>
<dbReference type="InterPro" id="IPR001867">
    <property type="entry name" value="OmpR/PhoB-type_DNA-bd"/>
</dbReference>
<dbReference type="InterPro" id="IPR036388">
    <property type="entry name" value="WH-like_DNA-bd_sf"/>
</dbReference>
<dbReference type="RefSeq" id="WP_229158866.1">
    <property type="nucleotide sequence ID" value="NZ_JAJEWP010000001.1"/>
</dbReference>
<dbReference type="InterPro" id="IPR011042">
    <property type="entry name" value="6-blade_b-propeller_TolB-like"/>
</dbReference>
<proteinExistence type="inferred from homology"/>
<dbReference type="Pfam" id="PF07676">
    <property type="entry name" value="PD40"/>
    <property type="match status" value="1"/>
</dbReference>
<dbReference type="InterPro" id="IPR011659">
    <property type="entry name" value="WD40"/>
</dbReference>
<dbReference type="CDD" id="cd00383">
    <property type="entry name" value="trans_reg_C"/>
    <property type="match status" value="1"/>
</dbReference>
<dbReference type="PROSITE" id="PS51755">
    <property type="entry name" value="OMPR_PHOB"/>
    <property type="match status" value="1"/>
</dbReference>
<dbReference type="SMART" id="SM00862">
    <property type="entry name" value="Trans_reg_C"/>
    <property type="match status" value="1"/>
</dbReference>
<keyword evidence="4" id="KW-0472">Membrane</keyword>
<evidence type="ECO:0000259" key="5">
    <source>
        <dbReference type="PROSITE" id="PS51755"/>
    </source>
</evidence>
<gene>
    <name evidence="6" type="ORF">LJ739_07855</name>
</gene>
<organism evidence="6 7">
    <name type="scientific">Fluctibacter halophilus</name>
    <dbReference type="NCBI Taxonomy" id="226011"/>
    <lineage>
        <taxon>Bacteria</taxon>
        <taxon>Pseudomonadati</taxon>
        <taxon>Pseudomonadota</taxon>
        <taxon>Gammaproteobacteria</taxon>
        <taxon>Alteromonadales</taxon>
        <taxon>Alteromonadaceae</taxon>
        <taxon>Fluctibacter</taxon>
    </lineage>
</organism>
<comment type="caution">
    <text evidence="6">The sequence shown here is derived from an EMBL/GenBank/DDBJ whole genome shotgun (WGS) entry which is preliminary data.</text>
</comment>
<dbReference type="EMBL" id="JAJEWP010000001">
    <property type="protein sequence ID" value="MCC2616150.1"/>
    <property type="molecule type" value="Genomic_DNA"/>
</dbReference>
<accession>A0ABS8G6I6</accession>
<dbReference type="SUPFAM" id="SSF82171">
    <property type="entry name" value="DPP6 N-terminal domain-like"/>
    <property type="match status" value="2"/>
</dbReference>